<feature type="transmembrane region" description="Helical" evidence="2">
    <location>
        <begin position="236"/>
        <end position="260"/>
    </location>
</feature>
<dbReference type="Proteomes" id="UP000292373">
    <property type="component" value="Unassembled WGS sequence"/>
</dbReference>
<dbReference type="OrthoDB" id="3733986at2"/>
<sequence length="357" mass="37907">MTWTTPSVPAAGGHALLPHGPLTLGDIVGGAWRVYKARFGLFLKLLLMPFLIMFGATLVFGLVIAAMVLADPRGGQQATPAVIGLGILFYIAMLAISLLVYVYQGRTVIGGIDLATGRANPTSANLAERTRGMLGRVFILMLIAFAASIVLVVALIAVMVPIGMAADSDSGSANGASILLGFVFLTAVYVGAIWLMIKVVYTIPAMAEEGLDAIPSIKRSFQLTKGAFWKTFGYQLVLGLIGMALFLVPYFVMMGAAFALAQSQGQNSAAALTGMGFALLVLYAVLLLYVPYQYIFTGLMYLSRTRERGEVRSVWGAGANGQNPPYGQQGYPQQGYPQQGYPQQGYPQQGPGSTPQG</sequence>
<organism evidence="4 5">
    <name type="scientific">Propioniciclava sinopodophylli</name>
    <dbReference type="NCBI Taxonomy" id="1837344"/>
    <lineage>
        <taxon>Bacteria</taxon>
        <taxon>Bacillati</taxon>
        <taxon>Actinomycetota</taxon>
        <taxon>Actinomycetes</taxon>
        <taxon>Propionibacteriales</taxon>
        <taxon>Propionibacteriaceae</taxon>
        <taxon>Propioniciclava</taxon>
    </lineage>
</organism>
<dbReference type="Pfam" id="PF10110">
    <property type="entry name" value="GPDPase_memb"/>
    <property type="match status" value="1"/>
</dbReference>
<keyword evidence="2" id="KW-1133">Transmembrane helix</keyword>
<reference evidence="4 5" key="1">
    <citation type="submission" date="2019-01" db="EMBL/GenBank/DDBJ databases">
        <title>Lactibacter flavus gen. nov., sp. nov., a novel bacterium of the family Propionibacteriaceae isolated from raw milk and dairy products.</title>
        <authorList>
            <person name="Huptas C."/>
            <person name="Wenning M."/>
            <person name="Breitenwieser F."/>
            <person name="Doll E."/>
            <person name="Von Neubeck M."/>
            <person name="Busse H.-J."/>
            <person name="Scherer S."/>
        </authorList>
    </citation>
    <scope>NUCLEOTIDE SEQUENCE [LARGE SCALE GENOMIC DNA]</scope>
    <source>
        <strain evidence="4 5">KCTC 33808</strain>
    </source>
</reference>
<comment type="caution">
    <text evidence="4">The sequence shown here is derived from an EMBL/GenBank/DDBJ whole genome shotgun (WGS) entry which is preliminary data.</text>
</comment>
<feature type="domain" description="Glycerophosphoryl diester phosphodiesterase membrane" evidence="3">
    <location>
        <begin position="182"/>
        <end position="304"/>
    </location>
</feature>
<keyword evidence="2" id="KW-0812">Transmembrane</keyword>
<keyword evidence="5" id="KW-1185">Reference proteome</keyword>
<evidence type="ECO:0000259" key="3">
    <source>
        <dbReference type="Pfam" id="PF10110"/>
    </source>
</evidence>
<dbReference type="InterPro" id="IPR018476">
    <property type="entry name" value="GlyceroP-diester-Pdiesterase_M"/>
</dbReference>
<keyword evidence="2" id="KW-0472">Membrane</keyword>
<feature type="transmembrane region" description="Helical" evidence="2">
    <location>
        <begin position="45"/>
        <end position="69"/>
    </location>
</feature>
<protein>
    <recommendedName>
        <fullName evidence="3">Glycerophosphoryl diester phosphodiesterase membrane domain-containing protein</fullName>
    </recommendedName>
</protein>
<gene>
    <name evidence="4" type="ORF">ET989_05235</name>
</gene>
<name>A0A4V2JSJ8_9ACTN</name>
<accession>A0A4V2JSJ8</accession>
<evidence type="ECO:0000313" key="4">
    <source>
        <dbReference type="EMBL" id="TBT85859.1"/>
    </source>
</evidence>
<evidence type="ECO:0000256" key="2">
    <source>
        <dbReference type="SAM" id="Phobius"/>
    </source>
</evidence>
<proteinExistence type="predicted"/>
<feature type="compositionally biased region" description="Low complexity" evidence="1">
    <location>
        <begin position="321"/>
        <end position="357"/>
    </location>
</feature>
<dbReference type="EMBL" id="SDMQ01000004">
    <property type="protein sequence ID" value="TBT85859.1"/>
    <property type="molecule type" value="Genomic_DNA"/>
</dbReference>
<evidence type="ECO:0000313" key="5">
    <source>
        <dbReference type="Proteomes" id="UP000292373"/>
    </source>
</evidence>
<feature type="transmembrane region" description="Helical" evidence="2">
    <location>
        <begin position="176"/>
        <end position="197"/>
    </location>
</feature>
<feature type="transmembrane region" description="Helical" evidence="2">
    <location>
        <begin position="81"/>
        <end position="103"/>
    </location>
</feature>
<dbReference type="AlphaFoldDB" id="A0A4V2JSJ8"/>
<feature type="region of interest" description="Disordered" evidence="1">
    <location>
        <begin position="320"/>
        <end position="357"/>
    </location>
</feature>
<feature type="transmembrane region" description="Helical" evidence="2">
    <location>
        <begin position="137"/>
        <end position="164"/>
    </location>
</feature>
<dbReference type="RefSeq" id="WP_131167509.1">
    <property type="nucleotide sequence ID" value="NZ_SDMQ01000004.1"/>
</dbReference>
<evidence type="ECO:0000256" key="1">
    <source>
        <dbReference type="SAM" id="MobiDB-lite"/>
    </source>
</evidence>